<organism evidence="2 3">
    <name type="scientific">Noviherbaspirillum cavernae</name>
    <dbReference type="NCBI Taxonomy" id="2320862"/>
    <lineage>
        <taxon>Bacteria</taxon>
        <taxon>Pseudomonadati</taxon>
        <taxon>Pseudomonadota</taxon>
        <taxon>Betaproteobacteria</taxon>
        <taxon>Burkholderiales</taxon>
        <taxon>Oxalobacteraceae</taxon>
        <taxon>Noviherbaspirillum</taxon>
    </lineage>
</organism>
<reference evidence="2 3" key="1">
    <citation type="submission" date="2018-09" db="EMBL/GenBank/DDBJ databases">
        <authorList>
            <person name="Zhu H."/>
        </authorList>
    </citation>
    <scope>NUCLEOTIDE SEQUENCE [LARGE SCALE GENOMIC DNA]</scope>
    <source>
        <strain evidence="2 3">K2R10-39</strain>
    </source>
</reference>
<accession>A0A418WW99</accession>
<dbReference type="PANTHER" id="PTHR12631">
    <property type="entry name" value="ALPHA-L-IDURONIDASE"/>
    <property type="match status" value="1"/>
</dbReference>
<dbReference type="SUPFAM" id="SSF51445">
    <property type="entry name" value="(Trans)glycosidases"/>
    <property type="match status" value="1"/>
</dbReference>
<protein>
    <recommendedName>
        <fullName evidence="1">Peptidase C-terminal archaeal/bacterial domain-containing protein</fullName>
    </recommendedName>
</protein>
<dbReference type="PANTHER" id="PTHR12631:SF10">
    <property type="entry name" value="BETA-XYLOSIDASE-LIKE PROTEIN-RELATED"/>
    <property type="match status" value="1"/>
</dbReference>
<dbReference type="InterPro" id="IPR007280">
    <property type="entry name" value="Peptidase_C_arc/bac"/>
</dbReference>
<dbReference type="AlphaFoldDB" id="A0A418WW99"/>
<dbReference type="Pfam" id="PF04151">
    <property type="entry name" value="PPC"/>
    <property type="match status" value="1"/>
</dbReference>
<evidence type="ECO:0000313" key="2">
    <source>
        <dbReference type="EMBL" id="RJF96986.1"/>
    </source>
</evidence>
<gene>
    <name evidence="2" type="ORF">D3870_21780</name>
</gene>
<dbReference type="Gene3D" id="2.60.120.380">
    <property type="match status" value="1"/>
</dbReference>
<proteinExistence type="predicted"/>
<evidence type="ECO:0000313" key="3">
    <source>
        <dbReference type="Proteomes" id="UP000285190"/>
    </source>
</evidence>
<dbReference type="EMBL" id="QYUN01000003">
    <property type="protein sequence ID" value="RJF96986.1"/>
    <property type="molecule type" value="Genomic_DNA"/>
</dbReference>
<evidence type="ECO:0000259" key="1">
    <source>
        <dbReference type="Pfam" id="PF04151"/>
    </source>
</evidence>
<feature type="domain" description="Peptidase C-terminal archaeal/bacterial" evidence="1">
    <location>
        <begin position="50"/>
        <end position="119"/>
    </location>
</feature>
<dbReference type="GO" id="GO:0004553">
    <property type="term" value="F:hydrolase activity, hydrolyzing O-glycosyl compounds"/>
    <property type="evidence" value="ECO:0007669"/>
    <property type="project" value="TreeGrafter"/>
</dbReference>
<keyword evidence="3" id="KW-1185">Reference proteome</keyword>
<name>A0A418WW99_9BURK</name>
<dbReference type="OrthoDB" id="5378341at2"/>
<dbReference type="Gene3D" id="3.20.20.80">
    <property type="entry name" value="Glycosidases"/>
    <property type="match status" value="1"/>
</dbReference>
<comment type="caution">
    <text evidence="2">The sequence shown here is derived from an EMBL/GenBank/DDBJ whole genome shotgun (WGS) entry which is preliminary data.</text>
</comment>
<dbReference type="RefSeq" id="WP_119743122.1">
    <property type="nucleotide sequence ID" value="NZ_QYUN01000003.1"/>
</dbReference>
<dbReference type="Proteomes" id="UP000285190">
    <property type="component" value="Unassembled WGS sequence"/>
</dbReference>
<dbReference type="InterPro" id="IPR017853">
    <property type="entry name" value="GH"/>
</dbReference>
<dbReference type="InterPro" id="IPR051923">
    <property type="entry name" value="Glycosyl_Hydrolase_39"/>
</dbReference>
<sequence>MKRIRFLAWPLLALALVGAVFLYFHNRAPTVLFNRVVLEGLTAARDSERLYKMQVPAGARDLQFSVFGGDNGNAIDIYAGFGEPPSTSSFDARNLAGGDARMIAFSAPQAGTWYLLVRGARGAYMDASLVASYSMPGEIFKVGMHAHRLYNGGDSDGAASAEPQFGYGLIRDWDISHLQDAVVWRPDGSIDFSLIDRVYAGHARHGAKVIKTFGTVPTWVSKRPDEPNRQYPNWPGAKSGPRDLDLYEDYVYRFVSHTRKSLWAVEGWNEPYACPDDAEAEFTTMSPTELADVQKRVYRATKRVDPNILVFSPPQGYVCGIPTILDARTSQNEPMSQFFDALAWHAYNRSAQASAGQSYAMEIHRVRQYLAQAGLAQMPIVDTEHGWLPPPKEGGREFRELSDAQKGRVLQETAQLAKSLGLLAIVWYGYDDEFIGMPMKSPVISASLQESYRQLDASQSGAGRTGTAKQ</sequence>